<dbReference type="AlphaFoldDB" id="A0A1F8BKG0"/>
<keyword evidence="1" id="KW-0732">Signal</keyword>
<dbReference type="STRING" id="1802521.A2893_02560"/>
<accession>A0A1F8BKG0</accession>
<dbReference type="Proteomes" id="UP000176725">
    <property type="component" value="Unassembled WGS sequence"/>
</dbReference>
<evidence type="ECO:0000313" key="3">
    <source>
        <dbReference type="Proteomes" id="UP000176725"/>
    </source>
</evidence>
<feature type="signal peptide" evidence="1">
    <location>
        <begin position="1"/>
        <end position="22"/>
    </location>
</feature>
<evidence type="ECO:0000313" key="2">
    <source>
        <dbReference type="EMBL" id="OGM63835.1"/>
    </source>
</evidence>
<protein>
    <submittedName>
        <fullName evidence="2">Uncharacterized protein</fullName>
    </submittedName>
</protein>
<gene>
    <name evidence="2" type="ORF">A2893_02560</name>
</gene>
<feature type="chain" id="PRO_5009535033" evidence="1">
    <location>
        <begin position="23"/>
        <end position="243"/>
    </location>
</feature>
<comment type="caution">
    <text evidence="2">The sequence shown here is derived from an EMBL/GenBank/DDBJ whole genome shotgun (WGS) entry which is preliminary data.</text>
</comment>
<organism evidence="2 3">
    <name type="scientific">Candidatus Woesebacteria bacterium RIFCSPLOWO2_01_FULL_39_25</name>
    <dbReference type="NCBI Taxonomy" id="1802521"/>
    <lineage>
        <taxon>Bacteria</taxon>
        <taxon>Candidatus Woeseibacteriota</taxon>
    </lineage>
</organism>
<dbReference type="EMBL" id="MGHH01000015">
    <property type="protein sequence ID" value="OGM63835.1"/>
    <property type="molecule type" value="Genomic_DNA"/>
</dbReference>
<evidence type="ECO:0000256" key="1">
    <source>
        <dbReference type="SAM" id="SignalP"/>
    </source>
</evidence>
<reference evidence="2 3" key="1">
    <citation type="journal article" date="2016" name="Nat. Commun.">
        <title>Thousands of microbial genomes shed light on interconnected biogeochemical processes in an aquifer system.</title>
        <authorList>
            <person name="Anantharaman K."/>
            <person name="Brown C.T."/>
            <person name="Hug L.A."/>
            <person name="Sharon I."/>
            <person name="Castelle C.J."/>
            <person name="Probst A.J."/>
            <person name="Thomas B.C."/>
            <person name="Singh A."/>
            <person name="Wilkins M.J."/>
            <person name="Karaoz U."/>
            <person name="Brodie E.L."/>
            <person name="Williams K.H."/>
            <person name="Hubbard S.S."/>
            <person name="Banfield J.F."/>
        </authorList>
    </citation>
    <scope>NUCLEOTIDE SEQUENCE [LARGE SCALE GENOMIC DNA]</scope>
</reference>
<proteinExistence type="predicted"/>
<name>A0A1F8BKG0_9BACT</name>
<sequence length="243" mass="26949">MKRIAAILILSSLIFVSSTALSYASLIVIDNTGKVVWNVLSEKDGLALDIPRHSSIEVKKAAETTPPSSSVVSLERTDGKVSLLVSSDNETRELDVTGWRNNLVEIEERAEVQKLVIGIRDDKFTLSQKGVSAETTYPVSVDSERAQISLETPSGAKFISVFPIEAVESALRTNLMNRITEPKIEVFEKEQELQYSIQGEKVFSLFKTYDYSIPVTLFVSASTGEVLDLEAPGWFKYISFLFT</sequence>